<accession>A0A0K1PGK0</accession>
<dbReference type="EMBL" id="CP012332">
    <property type="protein sequence ID" value="AKU92668.1"/>
    <property type="molecule type" value="Genomic_DNA"/>
</dbReference>
<evidence type="ECO:0000256" key="1">
    <source>
        <dbReference type="SAM" id="MobiDB-lite"/>
    </source>
</evidence>
<dbReference type="AlphaFoldDB" id="A0A0K1PGK0"/>
<evidence type="ECO:0000313" key="3">
    <source>
        <dbReference type="EMBL" id="AKU92668.1"/>
    </source>
</evidence>
<dbReference type="Proteomes" id="UP000055590">
    <property type="component" value="Chromosome"/>
</dbReference>
<keyword evidence="2" id="KW-0732">Signal</keyword>
<feature type="signal peptide" evidence="2">
    <location>
        <begin position="1"/>
        <end position="23"/>
    </location>
</feature>
<dbReference type="PROSITE" id="PS51257">
    <property type="entry name" value="PROKAR_LIPOPROTEIN"/>
    <property type="match status" value="1"/>
</dbReference>
<keyword evidence="4" id="KW-1185">Reference proteome</keyword>
<feature type="chain" id="PRO_5005465746" evidence="2">
    <location>
        <begin position="24"/>
        <end position="647"/>
    </location>
</feature>
<evidence type="ECO:0000256" key="2">
    <source>
        <dbReference type="SAM" id="SignalP"/>
    </source>
</evidence>
<name>A0A0K1PGK0_9BACT</name>
<feature type="compositionally biased region" description="Basic and acidic residues" evidence="1">
    <location>
        <begin position="637"/>
        <end position="647"/>
    </location>
</feature>
<proteinExistence type="predicted"/>
<reference evidence="3 4" key="1">
    <citation type="submission" date="2015-08" db="EMBL/GenBank/DDBJ databases">
        <authorList>
            <person name="Babu N.S."/>
            <person name="Beckwith C.J."/>
            <person name="Beseler K.G."/>
            <person name="Brison A."/>
            <person name="Carone J.V."/>
            <person name="Caskin T.P."/>
            <person name="Diamond M."/>
            <person name="Durham M.E."/>
            <person name="Foxe J.M."/>
            <person name="Go M."/>
            <person name="Henderson B.A."/>
            <person name="Jones I.B."/>
            <person name="McGettigan J.A."/>
            <person name="Micheletti S.J."/>
            <person name="Nasrallah M.E."/>
            <person name="Ortiz D."/>
            <person name="Piller C.R."/>
            <person name="Privatt S.R."/>
            <person name="Schneider S.L."/>
            <person name="Sharp S."/>
            <person name="Smith T.C."/>
            <person name="Stanton J.D."/>
            <person name="Ullery H.E."/>
            <person name="Wilson R.J."/>
            <person name="Serrano M.G."/>
            <person name="Buck G."/>
            <person name="Lee V."/>
            <person name="Wang Y."/>
            <person name="Carvalho R."/>
            <person name="Voegtly L."/>
            <person name="Shi R."/>
            <person name="Duckworth R."/>
            <person name="Johnson A."/>
            <person name="Loviza R."/>
            <person name="Walstead R."/>
            <person name="Shah Z."/>
            <person name="Kiflezghi M."/>
            <person name="Wade K."/>
            <person name="Ball S.L."/>
            <person name="Bradley K.W."/>
            <person name="Asai D.J."/>
            <person name="Bowman C.A."/>
            <person name="Russell D.A."/>
            <person name="Pope W.H."/>
            <person name="Jacobs-Sera D."/>
            <person name="Hendrix R.W."/>
            <person name="Hatfull G.F."/>
        </authorList>
    </citation>
    <scope>NUCLEOTIDE SEQUENCE [LARGE SCALE GENOMIC DNA]</scope>
    <source>
        <strain evidence="3 4">DSM 27710</strain>
    </source>
</reference>
<sequence>MTFQLPRLPSFLSHGWAALAVLAASGCGSDMSPAELEPAKAPTELVATENRPDAVHLEWKAPTGARAISIERDGVEIARFSGAAESYDDVEAEAGTASAPEVGATENREDAVLVSWPAARVAPGAEHRYAAIAHFDHGRSARSTDATGRRGSPGVVAVELVRDGALLAELSGVELAYLDEDASPGTIDPPMLSVAESPLAVSLTWQAPEARAGVTHSYSVFVVLADGRRVSAAAVTGRRAAPRIDNFGILRDGEAGPRLDPSTRTFDDFDAHAAELSETPFLAGQGTSAHGVELSWGVPLVTLRPHTYEIVAALDDGSSISSNAVQGARAAPVITEYRLTPLAGTAISFAPTTRSFTDTTAAPGTLETGSLQASLDQQAFVRLSWTEPAATRGPDSHYSLTEVFESGGERISFATGHRGPPGLARFEVYRDGAAIDLAVSSAARSFDDAGATAPNAIAATDLAAFSSATSVALSWFLGDKAQGTAHTYEVVAVASDGQDGSPIWAVGNRSMPLIRTAVLRDGVEILVDPALPVVDTNVERGTVEAPSIAASQDRLRDVRLDWTDPVITPSRRYNYEVVSTYADGSTATSVSIEAGAADPILIDLQIHRDDEPYWFAYGAGSLDIPSAGGQRRLPSPRRTERSTRVST</sequence>
<protein>
    <submittedName>
        <fullName evidence="3">BNR repeat domain protein</fullName>
    </submittedName>
</protein>
<organism evidence="3 4">
    <name type="scientific">Vulgatibacter incomptus</name>
    <dbReference type="NCBI Taxonomy" id="1391653"/>
    <lineage>
        <taxon>Bacteria</taxon>
        <taxon>Pseudomonadati</taxon>
        <taxon>Myxococcota</taxon>
        <taxon>Myxococcia</taxon>
        <taxon>Myxococcales</taxon>
        <taxon>Cystobacterineae</taxon>
        <taxon>Vulgatibacteraceae</taxon>
        <taxon>Vulgatibacter</taxon>
    </lineage>
</organism>
<gene>
    <name evidence="3" type="ORF">AKJ08_3055</name>
</gene>
<dbReference type="KEGG" id="vin:AKJ08_3055"/>
<evidence type="ECO:0000313" key="4">
    <source>
        <dbReference type="Proteomes" id="UP000055590"/>
    </source>
</evidence>
<feature type="region of interest" description="Disordered" evidence="1">
    <location>
        <begin position="625"/>
        <end position="647"/>
    </location>
</feature>